<sequence length="79" mass="9035">MSEPRDYLEMSFRSIQCFANDGRLDVSELGALLDIAERDGDIDENEVRVLTKIIERIRPEEIDQPMRDKLAEVAKKIGA</sequence>
<protein>
    <recommendedName>
        <fullName evidence="3">Co-chaperone DjlA N-terminal domain-containing protein</fullName>
    </recommendedName>
</protein>
<dbReference type="EMBL" id="POUM01000001">
    <property type="protein sequence ID" value="PNF61162.1"/>
    <property type="molecule type" value="Genomic_DNA"/>
</dbReference>
<organism evidence="1 2">
    <name type="scientific">Stutzerimonas stutzeri</name>
    <name type="common">Pseudomonas stutzeri</name>
    <dbReference type="NCBI Taxonomy" id="316"/>
    <lineage>
        <taxon>Bacteria</taxon>
        <taxon>Pseudomonadati</taxon>
        <taxon>Pseudomonadota</taxon>
        <taxon>Gammaproteobacteria</taxon>
        <taxon>Pseudomonadales</taxon>
        <taxon>Pseudomonadaceae</taxon>
        <taxon>Stutzerimonas</taxon>
    </lineage>
</organism>
<dbReference type="Proteomes" id="UP000236003">
    <property type="component" value="Unassembled WGS sequence"/>
</dbReference>
<reference evidence="1 2" key="1">
    <citation type="submission" date="2018-01" db="EMBL/GenBank/DDBJ databases">
        <title>Denitrification phenotypes of diverse strains of Pseudomonas stutzeri.</title>
        <authorList>
            <person name="Milligan D.A."/>
            <person name="Bergaust L."/>
            <person name="Bakken L.R."/>
            <person name="Frostegard A."/>
        </authorList>
    </citation>
    <scope>NUCLEOTIDE SEQUENCE [LARGE SCALE GENOMIC DNA]</scope>
    <source>
        <strain evidence="1 2">CCUG 44592</strain>
    </source>
</reference>
<dbReference type="AlphaFoldDB" id="A0A2N8RJA4"/>
<dbReference type="RefSeq" id="WP_003283859.1">
    <property type="nucleotide sequence ID" value="NZ_CP036186.1"/>
</dbReference>
<comment type="caution">
    <text evidence="1">The sequence shown here is derived from an EMBL/GenBank/DDBJ whole genome shotgun (WGS) entry which is preliminary data.</text>
</comment>
<proteinExistence type="predicted"/>
<evidence type="ECO:0000313" key="1">
    <source>
        <dbReference type="EMBL" id="PNF61162.1"/>
    </source>
</evidence>
<name>A0A2N8RJA4_STUST</name>
<gene>
    <name evidence="1" type="ORF">CXK99_00015</name>
</gene>
<accession>A0A2N8RJA4</accession>
<evidence type="ECO:0008006" key="3">
    <source>
        <dbReference type="Google" id="ProtNLM"/>
    </source>
</evidence>
<evidence type="ECO:0000313" key="2">
    <source>
        <dbReference type="Proteomes" id="UP000236003"/>
    </source>
</evidence>